<evidence type="ECO:0000256" key="5">
    <source>
        <dbReference type="ARBA" id="ARBA00022679"/>
    </source>
</evidence>
<feature type="active site" description="Nucleophile; methyl group acceptor" evidence="9">
    <location>
        <position position="127"/>
    </location>
</feature>
<dbReference type="InterPro" id="IPR036388">
    <property type="entry name" value="WH-like_DNA-bd_sf"/>
</dbReference>
<keyword evidence="3 9" id="KW-0963">Cytoplasm</keyword>
<dbReference type="FunFam" id="1.10.10.10:FF:000214">
    <property type="entry name" value="Methylated-DNA--protein-cysteine methyltransferase"/>
    <property type="match status" value="1"/>
</dbReference>
<keyword evidence="6 9" id="KW-0227">DNA damage</keyword>
<dbReference type="SUPFAM" id="SSF46767">
    <property type="entry name" value="Methylated DNA-protein cysteine methyltransferase, C-terminal domain"/>
    <property type="match status" value="1"/>
</dbReference>
<comment type="catalytic activity">
    <reaction evidence="1 9">
        <text>a 4-O-methyl-thymidine in DNA + L-cysteinyl-[protein] = a thymidine in DNA + S-methyl-L-cysteinyl-[protein]</text>
        <dbReference type="Rhea" id="RHEA:53428"/>
        <dbReference type="Rhea" id="RHEA-COMP:10131"/>
        <dbReference type="Rhea" id="RHEA-COMP:10132"/>
        <dbReference type="Rhea" id="RHEA-COMP:13555"/>
        <dbReference type="Rhea" id="RHEA-COMP:13556"/>
        <dbReference type="ChEBI" id="CHEBI:29950"/>
        <dbReference type="ChEBI" id="CHEBI:82612"/>
        <dbReference type="ChEBI" id="CHEBI:137386"/>
        <dbReference type="ChEBI" id="CHEBI:137387"/>
        <dbReference type="EC" id="2.1.1.63"/>
    </reaction>
</comment>
<organism evidence="12 13">
    <name type="scientific">Aeromonas enteropelogenes</name>
    <name type="common">Aeromonas trota</name>
    <dbReference type="NCBI Taxonomy" id="29489"/>
    <lineage>
        <taxon>Bacteria</taxon>
        <taxon>Pseudomonadati</taxon>
        <taxon>Pseudomonadota</taxon>
        <taxon>Gammaproteobacteria</taxon>
        <taxon>Aeromonadales</taxon>
        <taxon>Aeromonadaceae</taxon>
        <taxon>Aeromonas</taxon>
    </lineage>
</organism>
<dbReference type="HAMAP" id="MF_00772">
    <property type="entry name" value="OGT"/>
    <property type="match status" value="1"/>
</dbReference>
<dbReference type="PROSITE" id="PS00374">
    <property type="entry name" value="MGMT"/>
    <property type="match status" value="1"/>
</dbReference>
<comment type="catalytic activity">
    <reaction evidence="8 9">
        <text>a 6-O-methyl-2'-deoxyguanosine in DNA + L-cysteinyl-[protein] = S-methyl-L-cysteinyl-[protein] + a 2'-deoxyguanosine in DNA</text>
        <dbReference type="Rhea" id="RHEA:24000"/>
        <dbReference type="Rhea" id="RHEA-COMP:10131"/>
        <dbReference type="Rhea" id="RHEA-COMP:10132"/>
        <dbReference type="Rhea" id="RHEA-COMP:11367"/>
        <dbReference type="Rhea" id="RHEA-COMP:11368"/>
        <dbReference type="ChEBI" id="CHEBI:29950"/>
        <dbReference type="ChEBI" id="CHEBI:82612"/>
        <dbReference type="ChEBI" id="CHEBI:85445"/>
        <dbReference type="ChEBI" id="CHEBI:85448"/>
        <dbReference type="EC" id="2.1.1.63"/>
    </reaction>
</comment>
<evidence type="ECO:0000313" key="12">
    <source>
        <dbReference type="EMBL" id="KXU81137.1"/>
    </source>
</evidence>
<dbReference type="InterPro" id="IPR036217">
    <property type="entry name" value="MethylDNA_cys_MeTrfase_DNAb"/>
</dbReference>
<evidence type="ECO:0000256" key="2">
    <source>
        <dbReference type="ARBA" id="ARBA00008711"/>
    </source>
</evidence>
<comment type="function">
    <text evidence="9">Involved in the cellular defense against the biological effects of O6-methylguanine (O6-MeG) and O4-methylthymine (O4-MeT) in DNA. Repairs the methylated nucleobase in DNA by stoichiometrically transferring the methyl group to a cysteine residue in the enzyme. This is a suicide reaction: the enzyme is irreversibly inactivated.</text>
</comment>
<reference evidence="12 13" key="1">
    <citation type="submission" date="2016-02" db="EMBL/GenBank/DDBJ databases">
        <title>Draft genome sequence of Aeromonas trota strain 1999lcr isolated from cerebrospinal fluid (CSF).</title>
        <authorList>
            <person name="Dallagassa C.B."/>
            <person name="Prediger K.C."/>
            <person name="Weiss V.A."/>
            <person name="Assis F.E."/>
            <person name="Baura V."/>
            <person name="Cruz L.M."/>
            <person name="Souza E.M."/>
            <person name="Pedrosa F.O."/>
            <person name="Fadel-Picheth C.M."/>
        </authorList>
    </citation>
    <scope>NUCLEOTIDE SEQUENCE [LARGE SCALE GENOMIC DNA]</scope>
    <source>
        <strain evidence="12 13">1999lcr</strain>
    </source>
</reference>
<dbReference type="Pfam" id="PF01035">
    <property type="entry name" value="DNA_binding_1"/>
    <property type="match status" value="1"/>
</dbReference>
<evidence type="ECO:0000256" key="9">
    <source>
        <dbReference type="HAMAP-Rule" id="MF_00772"/>
    </source>
</evidence>
<keyword evidence="4 9" id="KW-0489">Methyltransferase</keyword>
<evidence type="ECO:0000256" key="8">
    <source>
        <dbReference type="ARBA" id="ARBA00049348"/>
    </source>
</evidence>
<accession>A0A175VL02</accession>
<dbReference type="InterPro" id="IPR023546">
    <property type="entry name" value="MGMT"/>
</dbReference>
<dbReference type="PANTHER" id="PTHR10815:SF5">
    <property type="entry name" value="METHYLATED-DNA--PROTEIN-CYSTEINE METHYLTRANSFERASE"/>
    <property type="match status" value="1"/>
</dbReference>
<name>A0A175VL02_AEREN</name>
<dbReference type="NCBIfam" id="TIGR00589">
    <property type="entry name" value="ogt"/>
    <property type="match status" value="1"/>
</dbReference>
<dbReference type="InterPro" id="IPR001497">
    <property type="entry name" value="MethylDNA_cys_MeTrfase_AS"/>
</dbReference>
<dbReference type="GO" id="GO:0005737">
    <property type="term" value="C:cytoplasm"/>
    <property type="evidence" value="ECO:0007669"/>
    <property type="project" value="UniProtKB-SubCell"/>
</dbReference>
<gene>
    <name evidence="12" type="ORF">LCR_13110</name>
</gene>
<dbReference type="SUPFAM" id="SSF53155">
    <property type="entry name" value="Methylated DNA-protein cysteine methyltransferase domain"/>
    <property type="match status" value="1"/>
</dbReference>
<comment type="similarity">
    <text evidence="2 9">Belongs to the MGMT family.</text>
</comment>
<evidence type="ECO:0000259" key="10">
    <source>
        <dbReference type="Pfam" id="PF01035"/>
    </source>
</evidence>
<comment type="caution">
    <text evidence="12">The sequence shown here is derived from an EMBL/GenBank/DDBJ whole genome shotgun (WGS) entry which is preliminary data.</text>
</comment>
<evidence type="ECO:0000313" key="13">
    <source>
        <dbReference type="Proteomes" id="UP000078435"/>
    </source>
</evidence>
<proteinExistence type="inferred from homology"/>
<dbReference type="GO" id="GO:0006307">
    <property type="term" value="P:DNA alkylation repair"/>
    <property type="evidence" value="ECO:0007669"/>
    <property type="project" value="UniProtKB-UniRule"/>
</dbReference>
<dbReference type="Proteomes" id="UP000078435">
    <property type="component" value="Unassembled WGS sequence"/>
</dbReference>
<dbReference type="RefSeq" id="WP_061476108.1">
    <property type="nucleotide sequence ID" value="NZ_JMGO02000003.1"/>
</dbReference>
<dbReference type="Gene3D" id="1.10.10.10">
    <property type="entry name" value="Winged helix-like DNA-binding domain superfamily/Winged helix DNA-binding domain"/>
    <property type="match status" value="1"/>
</dbReference>
<dbReference type="InterPro" id="IPR014048">
    <property type="entry name" value="MethylDNA_cys_MeTrfase_DNA-bd"/>
</dbReference>
<dbReference type="EMBL" id="JMGO02000003">
    <property type="protein sequence ID" value="KXU81137.1"/>
    <property type="molecule type" value="Genomic_DNA"/>
</dbReference>
<sequence length="159" mass="17296">MIRYDILPTHCGDLLIAINERGLVHVDFVAGLRALPDMIGWQQDGEALAPYLAEFEAYFAGRLQRFTLPLAASGTAFQQTVWQALCDIPYGETRSYSDIARAIGKPNAMRAVGAANGRNPLSIIVPCHRVIGQNGSLTGYAGGLEIKKALLQLENIKVK</sequence>
<evidence type="ECO:0000256" key="4">
    <source>
        <dbReference type="ARBA" id="ARBA00022603"/>
    </source>
</evidence>
<dbReference type="EC" id="2.1.1.63" evidence="9"/>
<comment type="subcellular location">
    <subcellularLocation>
        <location evidence="9">Cytoplasm</location>
    </subcellularLocation>
</comment>
<dbReference type="Gene3D" id="3.30.160.70">
    <property type="entry name" value="Methylated DNA-protein cysteine methyltransferase domain"/>
    <property type="match status" value="1"/>
</dbReference>
<evidence type="ECO:0000259" key="11">
    <source>
        <dbReference type="Pfam" id="PF02870"/>
    </source>
</evidence>
<dbReference type="GO" id="GO:0032259">
    <property type="term" value="P:methylation"/>
    <property type="evidence" value="ECO:0007669"/>
    <property type="project" value="UniProtKB-KW"/>
</dbReference>
<evidence type="ECO:0000256" key="3">
    <source>
        <dbReference type="ARBA" id="ARBA00022490"/>
    </source>
</evidence>
<feature type="domain" description="Methylated-DNA-[protein]-cysteine S-methyltransferase DNA binding" evidence="10">
    <location>
        <begin position="76"/>
        <end position="155"/>
    </location>
</feature>
<dbReference type="CDD" id="cd06445">
    <property type="entry name" value="ATase"/>
    <property type="match status" value="1"/>
</dbReference>
<dbReference type="OrthoDB" id="9811249at2"/>
<dbReference type="GO" id="GO:0003908">
    <property type="term" value="F:methylated-DNA-[protein]-cysteine S-methyltransferase activity"/>
    <property type="evidence" value="ECO:0007669"/>
    <property type="project" value="UniProtKB-UniRule"/>
</dbReference>
<dbReference type="AlphaFoldDB" id="A0A175VL02"/>
<dbReference type="STRING" id="29489.VL01_07460"/>
<dbReference type="InterPro" id="IPR008332">
    <property type="entry name" value="MethylG_MeTrfase_N"/>
</dbReference>
<evidence type="ECO:0000256" key="7">
    <source>
        <dbReference type="ARBA" id="ARBA00023204"/>
    </source>
</evidence>
<evidence type="ECO:0000256" key="6">
    <source>
        <dbReference type="ARBA" id="ARBA00022763"/>
    </source>
</evidence>
<dbReference type="Pfam" id="PF02870">
    <property type="entry name" value="Methyltransf_1N"/>
    <property type="match status" value="1"/>
</dbReference>
<feature type="domain" description="Methylguanine DNA methyltransferase ribonuclease-like" evidence="11">
    <location>
        <begin position="2"/>
        <end position="71"/>
    </location>
</feature>
<dbReference type="PANTHER" id="PTHR10815">
    <property type="entry name" value="METHYLATED-DNA--PROTEIN-CYSTEINE METHYLTRANSFERASE"/>
    <property type="match status" value="1"/>
</dbReference>
<comment type="miscellaneous">
    <text evidence="9">This enzyme catalyzes only one turnover and therefore is not strictly catalytic. According to one definition, an enzyme is a biocatalyst that acts repeatedly and over many reaction cycles.</text>
</comment>
<evidence type="ECO:0000256" key="1">
    <source>
        <dbReference type="ARBA" id="ARBA00001286"/>
    </source>
</evidence>
<dbReference type="InterPro" id="IPR036631">
    <property type="entry name" value="MGMT_N_sf"/>
</dbReference>
<keyword evidence="7 9" id="KW-0234">DNA repair</keyword>
<protein>
    <recommendedName>
        <fullName evidence="9">Methylated-DNA--protein-cysteine methyltransferase</fullName>
        <ecNumber evidence="9">2.1.1.63</ecNumber>
    </recommendedName>
    <alternativeName>
        <fullName evidence="9">6-O-methylguanine-DNA methyltransferase</fullName>
        <shortName evidence="9">MGMT</shortName>
    </alternativeName>
    <alternativeName>
        <fullName evidence="9">O-6-methylguanine-DNA-alkyltransferase</fullName>
    </alternativeName>
</protein>
<keyword evidence="5 9" id="KW-0808">Transferase</keyword>